<dbReference type="PANTHER" id="PTHR10361:SF28">
    <property type="entry name" value="P3 PROTEIN-RELATED"/>
    <property type="match status" value="1"/>
</dbReference>
<dbReference type="Gene3D" id="1.20.1530.20">
    <property type="match status" value="1"/>
</dbReference>
<keyword evidence="4" id="KW-0769">Symport</keyword>
<comment type="subcellular location">
    <subcellularLocation>
        <location evidence="1">Membrane</location>
        <topology evidence="1">Multi-pass membrane protein</topology>
    </subcellularLocation>
</comment>
<organism evidence="8 9">
    <name type="scientific">Trichostrongylus colubriformis</name>
    <name type="common">Black scour worm</name>
    <dbReference type="NCBI Taxonomy" id="6319"/>
    <lineage>
        <taxon>Eukaryota</taxon>
        <taxon>Metazoa</taxon>
        <taxon>Ecdysozoa</taxon>
        <taxon>Nematoda</taxon>
        <taxon>Chromadorea</taxon>
        <taxon>Rhabditida</taxon>
        <taxon>Rhabditina</taxon>
        <taxon>Rhabditomorpha</taxon>
        <taxon>Strongyloidea</taxon>
        <taxon>Trichostrongylidae</taxon>
        <taxon>Trichostrongylus</taxon>
    </lineage>
</organism>
<protein>
    <submittedName>
        <fullName evidence="8">Sodium bile acid symporter family protein</fullName>
    </submittedName>
</protein>
<dbReference type="Proteomes" id="UP001331761">
    <property type="component" value="Unassembled WGS sequence"/>
</dbReference>
<evidence type="ECO:0000256" key="7">
    <source>
        <dbReference type="SAM" id="Phobius"/>
    </source>
</evidence>
<dbReference type="PANTHER" id="PTHR10361">
    <property type="entry name" value="SODIUM-BILE ACID COTRANSPORTER"/>
    <property type="match status" value="1"/>
</dbReference>
<feature type="non-terminal residue" evidence="8">
    <location>
        <position position="1"/>
    </location>
</feature>
<reference evidence="8 9" key="1">
    <citation type="submission" date="2019-10" db="EMBL/GenBank/DDBJ databases">
        <title>Assembly and Annotation for the nematode Trichostrongylus colubriformis.</title>
        <authorList>
            <person name="Martin J."/>
        </authorList>
    </citation>
    <scope>NUCLEOTIDE SEQUENCE [LARGE SCALE GENOMIC DNA]</scope>
    <source>
        <strain evidence="8">G859</strain>
        <tissue evidence="8">Whole worm</tissue>
    </source>
</reference>
<dbReference type="GO" id="GO:0016020">
    <property type="term" value="C:membrane"/>
    <property type="evidence" value="ECO:0007669"/>
    <property type="project" value="UniProtKB-SubCell"/>
</dbReference>
<dbReference type="InterPro" id="IPR004710">
    <property type="entry name" value="Bilac:Na_transpt"/>
</dbReference>
<evidence type="ECO:0000313" key="9">
    <source>
        <dbReference type="Proteomes" id="UP001331761"/>
    </source>
</evidence>
<dbReference type="AlphaFoldDB" id="A0AAN8GED8"/>
<keyword evidence="5 7" id="KW-1133">Transmembrane helix</keyword>
<evidence type="ECO:0000256" key="2">
    <source>
        <dbReference type="ARBA" id="ARBA00006528"/>
    </source>
</evidence>
<dbReference type="GO" id="GO:0015293">
    <property type="term" value="F:symporter activity"/>
    <property type="evidence" value="ECO:0007669"/>
    <property type="project" value="UniProtKB-KW"/>
</dbReference>
<gene>
    <name evidence="8" type="ORF">GCK32_017494</name>
</gene>
<name>A0AAN8GED8_TRICO</name>
<evidence type="ECO:0000256" key="3">
    <source>
        <dbReference type="ARBA" id="ARBA00022692"/>
    </source>
</evidence>
<evidence type="ECO:0000256" key="4">
    <source>
        <dbReference type="ARBA" id="ARBA00022847"/>
    </source>
</evidence>
<evidence type="ECO:0000256" key="1">
    <source>
        <dbReference type="ARBA" id="ARBA00004141"/>
    </source>
</evidence>
<keyword evidence="6 7" id="KW-0472">Membrane</keyword>
<comment type="caution">
    <text evidence="8">The sequence shown here is derived from an EMBL/GenBank/DDBJ whole genome shotgun (WGS) entry which is preliminary data.</text>
</comment>
<feature type="transmembrane region" description="Helical" evidence="7">
    <location>
        <begin position="107"/>
        <end position="126"/>
    </location>
</feature>
<keyword evidence="3 7" id="KW-0812">Transmembrane</keyword>
<proteinExistence type="inferred from homology"/>
<sequence length="237" mass="26428">EINLILLADSFENRYFFRTLTIRVIDYDPVPEENRNVVMECANNEICEVLSYPNSVSFTPENNNTVTFKVVIKSLFLGITQLNITIGDEVLPPFPLRLLRSSREAKVTLAFNISIGIFVFVISTMMGTQLELKRIVGIARKPVGPIIGFCCQFMLMPTIGYLLAEYGLPKDATSLKMALFATATCPGGGKSSFWTIIFGGNLDLSISMTFTQTVAALCELNFSRFSLSRFFVKDLRA</sequence>
<comment type="similarity">
    <text evidence="2">Belongs to the bile acid:sodium symporter (BASS) (TC 2.A.28) family.</text>
</comment>
<accession>A0AAN8GED8</accession>
<evidence type="ECO:0000256" key="6">
    <source>
        <dbReference type="ARBA" id="ARBA00023136"/>
    </source>
</evidence>
<dbReference type="InterPro" id="IPR002657">
    <property type="entry name" value="BilAc:Na_symport/Acr3"/>
</dbReference>
<dbReference type="InterPro" id="IPR038770">
    <property type="entry name" value="Na+/solute_symporter_sf"/>
</dbReference>
<keyword evidence="4" id="KW-0813">Transport</keyword>
<evidence type="ECO:0000256" key="5">
    <source>
        <dbReference type="ARBA" id="ARBA00022989"/>
    </source>
</evidence>
<feature type="transmembrane region" description="Helical" evidence="7">
    <location>
        <begin position="146"/>
        <end position="168"/>
    </location>
</feature>
<dbReference type="Pfam" id="PF01758">
    <property type="entry name" value="SBF"/>
    <property type="match status" value="1"/>
</dbReference>
<dbReference type="EMBL" id="WIXE01002606">
    <property type="protein sequence ID" value="KAK5984668.1"/>
    <property type="molecule type" value="Genomic_DNA"/>
</dbReference>
<keyword evidence="9" id="KW-1185">Reference proteome</keyword>
<evidence type="ECO:0000313" key="8">
    <source>
        <dbReference type="EMBL" id="KAK5984668.1"/>
    </source>
</evidence>